<organism evidence="3 4">
    <name type="scientific">Arachis hypogaea</name>
    <name type="common">Peanut</name>
    <dbReference type="NCBI Taxonomy" id="3818"/>
    <lineage>
        <taxon>Eukaryota</taxon>
        <taxon>Viridiplantae</taxon>
        <taxon>Streptophyta</taxon>
        <taxon>Embryophyta</taxon>
        <taxon>Tracheophyta</taxon>
        <taxon>Spermatophyta</taxon>
        <taxon>Magnoliopsida</taxon>
        <taxon>eudicotyledons</taxon>
        <taxon>Gunneridae</taxon>
        <taxon>Pentapetalae</taxon>
        <taxon>rosids</taxon>
        <taxon>fabids</taxon>
        <taxon>Fabales</taxon>
        <taxon>Fabaceae</taxon>
        <taxon>Papilionoideae</taxon>
        <taxon>50 kb inversion clade</taxon>
        <taxon>dalbergioids sensu lato</taxon>
        <taxon>Dalbergieae</taxon>
        <taxon>Pterocarpus clade</taxon>
        <taxon>Arachis</taxon>
    </lineage>
</organism>
<evidence type="ECO:0000313" key="3">
    <source>
        <dbReference type="EMBL" id="RYR41645.1"/>
    </source>
</evidence>
<dbReference type="InterPro" id="IPR019557">
    <property type="entry name" value="AminoTfrase-like_pln_mobile"/>
</dbReference>
<dbReference type="Pfam" id="PF10536">
    <property type="entry name" value="PMD"/>
    <property type="match status" value="1"/>
</dbReference>
<dbReference type="AlphaFoldDB" id="A0A445BSH3"/>
<dbReference type="PANTHER" id="PTHR46033:SF8">
    <property type="entry name" value="PROTEIN MAINTENANCE OF MERISTEMS-LIKE"/>
    <property type="match status" value="1"/>
</dbReference>
<evidence type="ECO:0000259" key="2">
    <source>
        <dbReference type="Pfam" id="PF10536"/>
    </source>
</evidence>
<proteinExistence type="predicted"/>
<protein>
    <recommendedName>
        <fullName evidence="2">Aminotransferase-like plant mobile domain-containing protein</fullName>
    </recommendedName>
</protein>
<dbReference type="GO" id="GO:0010073">
    <property type="term" value="P:meristem maintenance"/>
    <property type="evidence" value="ECO:0007669"/>
    <property type="project" value="InterPro"/>
</dbReference>
<comment type="caution">
    <text evidence="3">The sequence shown here is derived from an EMBL/GenBank/DDBJ whole genome shotgun (WGS) entry which is preliminary data.</text>
</comment>
<keyword evidence="4" id="KW-1185">Reference proteome</keyword>
<dbReference type="Proteomes" id="UP000289738">
    <property type="component" value="Chromosome A08"/>
</dbReference>
<gene>
    <name evidence="3" type="ORF">Ahy_A08g038050</name>
</gene>
<dbReference type="InterPro" id="IPR044824">
    <property type="entry name" value="MAIN-like"/>
</dbReference>
<reference evidence="3 4" key="1">
    <citation type="submission" date="2019-01" db="EMBL/GenBank/DDBJ databases">
        <title>Sequencing of cultivated peanut Arachis hypogaea provides insights into genome evolution and oil improvement.</title>
        <authorList>
            <person name="Chen X."/>
        </authorList>
    </citation>
    <scope>NUCLEOTIDE SEQUENCE [LARGE SCALE GENOMIC DNA]</scope>
    <source>
        <strain evidence="4">cv. Fuhuasheng</strain>
        <tissue evidence="3">Leaves</tissue>
    </source>
</reference>
<accession>A0A445BSH3</accession>
<evidence type="ECO:0000256" key="1">
    <source>
        <dbReference type="SAM" id="MobiDB-lite"/>
    </source>
</evidence>
<feature type="compositionally biased region" description="Basic and acidic residues" evidence="1">
    <location>
        <begin position="91"/>
        <end position="100"/>
    </location>
</feature>
<sequence>MKPFLTTILNPITTIIQNASCTSDEYFRNNDYFNQTQNKYKLQPCLIICIKWKVSGWRRWFSWEHFMAAMREFNTGGPSSSAVEEVDEGLEEGRRSRDTPTESSKACNWRRGETVTAAATAVTAVHDWVIVSQREEEGKAKRAETAWRKVVWEACRFWMAAVMVVVGDESGGEEEFAWWWDLKLKSGADFARHRLLLSRRGSHTLVPSDAIVLYLREVSFGDTVPLRDFVFDNSLITTFVEHSRPETHMFHLPWGECIIILQDVVYYLRLHVHGEPMRGCFHDFYRWYDTKI</sequence>
<evidence type="ECO:0000313" key="4">
    <source>
        <dbReference type="Proteomes" id="UP000289738"/>
    </source>
</evidence>
<feature type="region of interest" description="Disordered" evidence="1">
    <location>
        <begin position="75"/>
        <end position="106"/>
    </location>
</feature>
<feature type="domain" description="Aminotransferase-like plant mobile" evidence="2">
    <location>
        <begin position="230"/>
        <end position="277"/>
    </location>
</feature>
<dbReference type="PANTHER" id="PTHR46033">
    <property type="entry name" value="PROTEIN MAIN-LIKE 2"/>
    <property type="match status" value="1"/>
</dbReference>
<name>A0A445BSH3_ARAHY</name>
<dbReference type="EMBL" id="SDMP01000008">
    <property type="protein sequence ID" value="RYR41645.1"/>
    <property type="molecule type" value="Genomic_DNA"/>
</dbReference>